<feature type="domain" description="CCDC22 coiled-coil" evidence="3">
    <location>
        <begin position="388"/>
        <end position="527"/>
    </location>
</feature>
<protein>
    <recommendedName>
        <fullName evidence="2">Coiled-coil domain-containing protein 22 homolog</fullName>
    </recommendedName>
</protein>
<evidence type="ECO:0000256" key="1">
    <source>
        <dbReference type="ARBA" id="ARBA00006438"/>
    </source>
</evidence>
<dbReference type="InterPro" id="IPR048348">
    <property type="entry name" value="CCDC22_CC"/>
</dbReference>
<dbReference type="EMBL" id="AJVK01059736">
    <property type="status" value="NOT_ANNOTATED_CDS"/>
    <property type="molecule type" value="Genomic_DNA"/>
</dbReference>
<dbReference type="Pfam" id="PF21674">
    <property type="entry name" value="CCDC22_N"/>
    <property type="match status" value="1"/>
</dbReference>
<feature type="domain" description="CCDC22 N-terminal" evidence="4">
    <location>
        <begin position="25"/>
        <end position="127"/>
    </location>
</feature>
<dbReference type="EnsemblMetazoa" id="PPAI007169-RA">
    <property type="protein sequence ID" value="PPAI007169-PA"/>
    <property type="gene ID" value="PPAI007169"/>
</dbReference>
<dbReference type="PANTHER" id="PTHR15668">
    <property type="entry name" value="JM1 PROTEIN"/>
    <property type="match status" value="1"/>
</dbReference>
<evidence type="ECO:0000256" key="2">
    <source>
        <dbReference type="ARBA" id="ARBA00017553"/>
    </source>
</evidence>
<dbReference type="GO" id="GO:0097602">
    <property type="term" value="F:cullin family protein binding"/>
    <property type="evidence" value="ECO:0007669"/>
    <property type="project" value="TreeGrafter"/>
</dbReference>
<sequence>MDEIDNIIIHSLRQIGWYGFIEYFRSFLLVNFASISSDIDDEVHSLSYFSPEMLVSSVSKCLILIKPSLEVPQSLPPGMAQRFTVTSNLAEACKSVGFRGDIGYQTFLYTNVTEVRRVFMFLIERLPKEAEKVPASQALDHPTSVKQEIARNILQSLSSHWLPPPCRVLLQDQNTFSPRYLNIPKCNPEATQGQNSSDKVSSGDFLVSVFEQAPHQTLFPSVIVKNDEELWGELSTSHVCKILDSHRKSSLNRGAIPQAAPRTSLLTSQEEEEGPRDDIVKPRTPLEVLQEEIEELRQKIEGAVSERQGIVEEIEGSRSIAAEHEEKLSNLRKEKRIRERTNIVLENPEENVAKLEAMVANSKEKMKKLELQWQEHEAPLLKALNTATRAKSEEITQEFKQKSSTHSQLTAELAKLSRTINRNAYTSRILEIIGNIRKQKNDIDKVLRDTRELQKTINTVTGQLDRQFTVTDDLIYRTAKRDENSRKAYKLLATLHADCAELVNYVQETGTITREIRDLEDQIETEKMRNVSANLERITSDLHQMQKESQVLEEKIQSALNQADDSRE</sequence>
<dbReference type="AlphaFoldDB" id="A0A1B0GPI5"/>
<evidence type="ECO:0000259" key="3">
    <source>
        <dbReference type="Pfam" id="PF05667"/>
    </source>
</evidence>
<dbReference type="InterPro" id="IPR048349">
    <property type="entry name" value="CCDC22_N"/>
</dbReference>
<dbReference type="InterPro" id="IPR008530">
    <property type="entry name" value="CCDC22"/>
</dbReference>
<name>A0A1B0GPI5_PHLPP</name>
<keyword evidence="6" id="KW-1185">Reference proteome</keyword>
<dbReference type="VEuPathDB" id="VectorBase:PPAPM1_004712"/>
<dbReference type="PANTHER" id="PTHR15668:SF4">
    <property type="entry name" value="COILED-COIL DOMAIN-CONTAINING PROTEIN 22"/>
    <property type="match status" value="1"/>
</dbReference>
<organism evidence="5 6">
    <name type="scientific">Phlebotomus papatasi</name>
    <name type="common">Sandfly</name>
    <dbReference type="NCBI Taxonomy" id="29031"/>
    <lineage>
        <taxon>Eukaryota</taxon>
        <taxon>Metazoa</taxon>
        <taxon>Ecdysozoa</taxon>
        <taxon>Arthropoda</taxon>
        <taxon>Hexapoda</taxon>
        <taxon>Insecta</taxon>
        <taxon>Pterygota</taxon>
        <taxon>Neoptera</taxon>
        <taxon>Endopterygota</taxon>
        <taxon>Diptera</taxon>
        <taxon>Nematocera</taxon>
        <taxon>Psychodoidea</taxon>
        <taxon>Psychodidae</taxon>
        <taxon>Phlebotomus</taxon>
        <taxon>Phlebotomus</taxon>
    </lineage>
</organism>
<dbReference type="VEuPathDB" id="VectorBase:PPAI007169"/>
<comment type="similarity">
    <text evidence="1">Belongs to the CCDC22 family.</text>
</comment>
<reference evidence="5" key="1">
    <citation type="submission" date="2022-08" db="UniProtKB">
        <authorList>
            <consortium name="EnsemblMetazoa"/>
        </authorList>
    </citation>
    <scope>IDENTIFICATION</scope>
    <source>
        <strain evidence="5">Israel</strain>
    </source>
</reference>
<dbReference type="GO" id="GO:2000060">
    <property type="term" value="P:positive regulation of ubiquitin-dependent protein catabolic process"/>
    <property type="evidence" value="ECO:0007669"/>
    <property type="project" value="TreeGrafter"/>
</dbReference>
<evidence type="ECO:0000313" key="5">
    <source>
        <dbReference type="EnsemblMetazoa" id="PPAI007169-PA"/>
    </source>
</evidence>
<dbReference type="Pfam" id="PF05667">
    <property type="entry name" value="CCDC22_CC"/>
    <property type="match status" value="1"/>
</dbReference>
<evidence type="ECO:0000313" key="6">
    <source>
        <dbReference type="Proteomes" id="UP000092462"/>
    </source>
</evidence>
<dbReference type="Proteomes" id="UP000092462">
    <property type="component" value="Unassembled WGS sequence"/>
</dbReference>
<evidence type="ECO:0000259" key="4">
    <source>
        <dbReference type="Pfam" id="PF21674"/>
    </source>
</evidence>
<accession>A0A1B0GPI5</accession>
<proteinExistence type="inferred from homology"/>